<protein>
    <submittedName>
        <fullName evidence="3">Phosphatase PAP2 family protein</fullName>
    </submittedName>
</protein>
<keyword evidence="1" id="KW-0732">Signal</keyword>
<dbReference type="InterPro" id="IPR010344">
    <property type="entry name" value="YbjH"/>
</dbReference>
<accession>A0A3A3G297</accession>
<feature type="signal peptide" evidence="1">
    <location>
        <begin position="1"/>
        <end position="18"/>
    </location>
</feature>
<dbReference type="InterPro" id="IPR000326">
    <property type="entry name" value="PAP2/HPO"/>
</dbReference>
<dbReference type="Pfam" id="PF01569">
    <property type="entry name" value="PAP2"/>
    <property type="match status" value="1"/>
</dbReference>
<dbReference type="Gene3D" id="1.20.144.10">
    <property type="entry name" value="Phosphatidic acid phosphatase type 2/haloperoxidase"/>
    <property type="match status" value="1"/>
</dbReference>
<dbReference type="OrthoDB" id="19542at2"/>
<comment type="caution">
    <text evidence="3">The sequence shown here is derived from an EMBL/GenBank/DDBJ whole genome shotgun (WGS) entry which is preliminary data.</text>
</comment>
<feature type="chain" id="PRO_5017255985" evidence="1">
    <location>
        <begin position="19"/>
        <end position="939"/>
    </location>
</feature>
<evidence type="ECO:0000256" key="1">
    <source>
        <dbReference type="SAM" id="SignalP"/>
    </source>
</evidence>
<evidence type="ECO:0000313" key="4">
    <source>
        <dbReference type="Proteomes" id="UP000266327"/>
    </source>
</evidence>
<feature type="domain" description="Phosphatidic acid phosphatase type 2/haloperoxidase" evidence="2">
    <location>
        <begin position="807"/>
        <end position="911"/>
    </location>
</feature>
<proteinExistence type="predicted"/>
<dbReference type="Proteomes" id="UP000266327">
    <property type="component" value="Unassembled WGS sequence"/>
</dbReference>
<evidence type="ECO:0000259" key="2">
    <source>
        <dbReference type="SMART" id="SM00014"/>
    </source>
</evidence>
<dbReference type="SMART" id="SM00014">
    <property type="entry name" value="acidPPc"/>
    <property type="match status" value="1"/>
</dbReference>
<dbReference type="SUPFAM" id="SSF48317">
    <property type="entry name" value="Acid phosphatase/Vanadium-dependent haloperoxidase"/>
    <property type="match status" value="1"/>
</dbReference>
<evidence type="ECO:0000313" key="3">
    <source>
        <dbReference type="EMBL" id="RJG02051.1"/>
    </source>
</evidence>
<name>A0A3A3G297_9BURK</name>
<organism evidence="3 4">
    <name type="scientific">Noviherbaspirillum sedimenti</name>
    <dbReference type="NCBI Taxonomy" id="2320865"/>
    <lineage>
        <taxon>Bacteria</taxon>
        <taxon>Pseudomonadati</taxon>
        <taxon>Pseudomonadota</taxon>
        <taxon>Betaproteobacteria</taxon>
        <taxon>Burkholderiales</taxon>
        <taxon>Oxalobacteraceae</taxon>
        <taxon>Noviherbaspirillum</taxon>
    </lineage>
</organism>
<dbReference type="Pfam" id="PF06082">
    <property type="entry name" value="YjbH"/>
    <property type="match status" value="2"/>
</dbReference>
<keyword evidence="4" id="KW-1185">Reference proteome</keyword>
<dbReference type="EMBL" id="QYUQ01000002">
    <property type="protein sequence ID" value="RJG02051.1"/>
    <property type="molecule type" value="Genomic_DNA"/>
</dbReference>
<gene>
    <name evidence="3" type="ORF">D3878_11075</name>
</gene>
<reference evidence="4" key="1">
    <citation type="submission" date="2018-09" db="EMBL/GenBank/DDBJ databases">
        <authorList>
            <person name="Zhu H."/>
        </authorList>
    </citation>
    <scope>NUCLEOTIDE SEQUENCE [LARGE SCALE GENOMIC DNA]</scope>
    <source>
        <strain evidence="4">K1S02-23</strain>
    </source>
</reference>
<sequence>MKCAWCGYLVVGGAQAFAAPALNGQTGYINMPSAAVAADGSFSLGYSYDSPYGALWVTSTFLPFLEVTGRYVSITGIPGFSNDPNAFGGKYGRYKDKVIDTKLQLLEESGWRPAFALGITDVFGTGLFKGQYAVASKTFGVNRNLEASIGYGNQRPDGVFAGVRWQPQSLPNWALVAEYDANDYPKDFRAAATSAGQREKGPSVGVEYRWGWLGVQAARHRDHSSLNAYVSIPFGAREFIPKVYEPPYYQPKHARPRPTLEQWRNDPAHGAAMIDVLGKQDYKNIRVELKGHTLHLALTNSRISNLGRAVGRATRIALAFAPAELRSIHVTYTRLEQPVATYEFFDLDKLADYLDGRIPRQAFLENVLLRYPNPDDMLQADREGVLVGVKDNTGLEVRTVHEGESIQLISEDREANRFKLAPKLGFFFNDPSGALRYEVAAAANYNKRLGNGLYLSGAMGLKLIENVSDVKQPSNSLLPHVRTDVAEYKRGNRLKLHRLLVNQYMMPAERWYARVSGGLYEEMYRGVGAQVLYLPKDSRWAVDLTVDALQQRDFQGWFGKNSYQTMTALGALHYRLPYDMTATARAGRFLAKDEGVRMELKRRFQSGIEVGFWYTRTNGRDITSPGTPSSPYYDKGIFLSIPLRSMLPSDTQAGAGMAISPWTRDVGQMVASPGDLYDMVEDSRRDMNTFDGLGNFAERPDEQNLPAVNPPVQPLRDPWPAMRRRLENSSSALPSAPDLFKGVGLAAGALVVASVSDKKIDRFAKDHAGSNAIKGLDRFGKAMPVVMLGAAGLAAALGGERMQNTGLISLQSGAAAAGLSIAGKHMIGRARPMDEMGHWARAPKRSDSSLPSNHASVAFAAVTPFAKEYDAPWLYSVAAIGSMGRVAARKHWFSDAVVGGLLGYATGSWLWEAQRQGNKSYVSFNGGGGEYGVTWQTTY</sequence>
<dbReference type="InterPro" id="IPR036938">
    <property type="entry name" value="PAP2/HPO_sf"/>
</dbReference>
<dbReference type="AlphaFoldDB" id="A0A3A3G297"/>